<dbReference type="InterPro" id="IPR020023">
    <property type="entry name" value="PseG"/>
</dbReference>
<evidence type="ECO:0000313" key="4">
    <source>
        <dbReference type="Proteomes" id="UP000002028"/>
    </source>
</evidence>
<dbReference type="EMBL" id="CP001769">
    <property type="protein sequence ID" value="ADB40249.1"/>
    <property type="molecule type" value="Genomic_DNA"/>
</dbReference>
<dbReference type="KEGG" id="sli:Slin_4265"/>
<reference evidence="3 4" key="1">
    <citation type="journal article" date="2010" name="Stand. Genomic Sci.">
        <title>Complete genome sequence of Spirosoma linguale type strain (1).</title>
        <authorList>
            <person name="Lail K."/>
            <person name="Sikorski J."/>
            <person name="Saunders E."/>
            <person name="Lapidus A."/>
            <person name="Glavina Del Rio T."/>
            <person name="Copeland A."/>
            <person name="Tice H."/>
            <person name="Cheng J.-F."/>
            <person name="Lucas S."/>
            <person name="Nolan M."/>
            <person name="Bruce D."/>
            <person name="Goodwin L."/>
            <person name="Pitluck S."/>
            <person name="Ivanova N."/>
            <person name="Mavromatis K."/>
            <person name="Ovchinnikova G."/>
            <person name="Pati A."/>
            <person name="Chen A."/>
            <person name="Palaniappan K."/>
            <person name="Land M."/>
            <person name="Hauser L."/>
            <person name="Chang Y.-J."/>
            <person name="Jeffries C.D."/>
            <person name="Chain P."/>
            <person name="Brettin T."/>
            <person name="Detter J.C."/>
            <person name="Schuetze A."/>
            <person name="Rohde M."/>
            <person name="Tindall B.J."/>
            <person name="Goeker M."/>
            <person name="Bristow J."/>
            <person name="Eisen J.A."/>
            <person name="Markowitz V."/>
            <person name="Hugenholtz P."/>
            <person name="Kyrpides N.C."/>
            <person name="Klenk H.-P."/>
            <person name="Chen F."/>
        </authorList>
    </citation>
    <scope>NUCLEOTIDE SEQUENCE [LARGE SCALE GENOMIC DNA]</scope>
    <source>
        <strain evidence="4">ATCC 33905 / DSM 74 / LMG 10896 / Claus 1</strain>
    </source>
</reference>
<sequence>MTDTNAPKLIFRADGGAQIGLGHIMRCLAIADMTGNLFSLSFAIQQPSDAVRDLLTQAAFGIISLPETTDYAVDAEHFSRHLTGDEFVLLDGYSFDAAYQQFIKPHCRKLIVVDDLVAWHQYADVVINHGGTIQAAAYQAENYTQFLTGTAYALLRKPFLEAGIHRPVSTLTTFQPRRVLVNLGGADPDNISHRVVESLLNEPLLEQIVVVLGAANPHGSSFASYTKERVQVRRHLSPEQMIAVIQACDIAVVSCSTISYEVATVGIPFVGILTADNQAILRTFYKDNHIALAVLEKAFAGSELRAALSLSISAVNDSLSNQRQFFDGRSGERITAFFRTLLPA</sequence>
<dbReference type="Gene3D" id="3.40.50.2000">
    <property type="entry name" value="Glycogen Phosphorylase B"/>
    <property type="match status" value="1"/>
</dbReference>
<accession>D2QKT3</accession>
<dbReference type="Gene3D" id="3.40.50.11190">
    <property type="match status" value="1"/>
</dbReference>
<evidence type="ECO:0000256" key="1">
    <source>
        <dbReference type="PIRSR" id="PIRSR620023-1"/>
    </source>
</evidence>
<dbReference type="eggNOG" id="COG3980">
    <property type="taxonomic scope" value="Bacteria"/>
</dbReference>
<dbReference type="NCBIfam" id="TIGR03590">
    <property type="entry name" value="PseG"/>
    <property type="match status" value="1"/>
</dbReference>
<organism evidence="3 4">
    <name type="scientific">Spirosoma linguale (strain ATCC 33905 / DSM 74 / LMG 10896 / Claus 1)</name>
    <dbReference type="NCBI Taxonomy" id="504472"/>
    <lineage>
        <taxon>Bacteria</taxon>
        <taxon>Pseudomonadati</taxon>
        <taxon>Bacteroidota</taxon>
        <taxon>Cytophagia</taxon>
        <taxon>Cytophagales</taxon>
        <taxon>Cytophagaceae</taxon>
        <taxon>Spirosoma</taxon>
    </lineage>
</organism>
<evidence type="ECO:0000313" key="3">
    <source>
        <dbReference type="EMBL" id="ADB40249.1"/>
    </source>
</evidence>
<dbReference type="RefSeq" id="WP_012928757.1">
    <property type="nucleotide sequence ID" value="NC_013730.1"/>
</dbReference>
<name>D2QKT3_SPILD</name>
<dbReference type="Proteomes" id="UP000002028">
    <property type="component" value="Chromosome"/>
</dbReference>
<keyword evidence="4" id="KW-1185">Reference proteome</keyword>
<feature type="binding site" evidence="2">
    <location>
        <position position="156"/>
    </location>
    <ligand>
        <name>substrate</name>
    </ligand>
</feature>
<proteinExistence type="predicted"/>
<evidence type="ECO:0000256" key="2">
    <source>
        <dbReference type="PIRSR" id="PIRSR620023-2"/>
    </source>
</evidence>
<protein>
    <submittedName>
        <fullName evidence="3">Pseudaminic acid biosynthesis-associated protein PseG</fullName>
    </submittedName>
</protein>
<gene>
    <name evidence="3" type="ordered locus">Slin_4265</name>
</gene>
<feature type="binding site" evidence="2">
    <location>
        <position position="261"/>
    </location>
    <ligand>
        <name>substrate</name>
    </ligand>
</feature>
<dbReference type="HOGENOM" id="CLU_023406_1_0_10"/>
<dbReference type="AlphaFoldDB" id="D2QKT3"/>
<feature type="active site" description="Proton acceptor" evidence="1">
    <location>
        <position position="23"/>
    </location>
</feature>
<dbReference type="STRING" id="504472.Slin_4265"/>